<organism evidence="1 2">
    <name type="scientific">Botryotinia fuckeliana (strain T4)</name>
    <name type="common">Noble rot fungus</name>
    <name type="synonym">Botrytis cinerea</name>
    <dbReference type="NCBI Taxonomy" id="999810"/>
    <lineage>
        <taxon>Eukaryota</taxon>
        <taxon>Fungi</taxon>
        <taxon>Dikarya</taxon>
        <taxon>Ascomycota</taxon>
        <taxon>Pezizomycotina</taxon>
        <taxon>Leotiomycetes</taxon>
        <taxon>Helotiales</taxon>
        <taxon>Sclerotiniaceae</taxon>
        <taxon>Botrytis</taxon>
    </lineage>
</organism>
<protein>
    <submittedName>
        <fullName evidence="1">Uncharacterized protein</fullName>
    </submittedName>
</protein>
<dbReference type="EMBL" id="FQ790278">
    <property type="protein sequence ID" value="CCD45767.1"/>
    <property type="molecule type" value="Genomic_DNA"/>
</dbReference>
<evidence type="ECO:0000313" key="2">
    <source>
        <dbReference type="Proteomes" id="UP000008177"/>
    </source>
</evidence>
<reference evidence="2" key="1">
    <citation type="journal article" date="2011" name="PLoS Genet.">
        <title>Genomic analysis of the necrotrophic fungal pathogens Sclerotinia sclerotiorum and Botrytis cinerea.</title>
        <authorList>
            <person name="Amselem J."/>
            <person name="Cuomo C.A."/>
            <person name="van Kan J.A."/>
            <person name="Viaud M."/>
            <person name="Benito E.P."/>
            <person name="Couloux A."/>
            <person name="Coutinho P.M."/>
            <person name="de Vries R.P."/>
            <person name="Dyer P.S."/>
            <person name="Fillinger S."/>
            <person name="Fournier E."/>
            <person name="Gout L."/>
            <person name="Hahn M."/>
            <person name="Kohn L."/>
            <person name="Lapalu N."/>
            <person name="Plummer K.M."/>
            <person name="Pradier J.M."/>
            <person name="Quevillon E."/>
            <person name="Sharon A."/>
            <person name="Simon A."/>
            <person name="ten Have A."/>
            <person name="Tudzynski B."/>
            <person name="Tudzynski P."/>
            <person name="Wincker P."/>
            <person name="Andrew M."/>
            <person name="Anthouard V."/>
            <person name="Beever R.E."/>
            <person name="Beffa R."/>
            <person name="Benoit I."/>
            <person name="Bouzid O."/>
            <person name="Brault B."/>
            <person name="Chen Z."/>
            <person name="Choquer M."/>
            <person name="Collemare J."/>
            <person name="Cotton P."/>
            <person name="Danchin E.G."/>
            <person name="Da Silva C."/>
            <person name="Gautier A."/>
            <person name="Giraud C."/>
            <person name="Giraud T."/>
            <person name="Gonzalez C."/>
            <person name="Grossetete S."/>
            <person name="Guldener U."/>
            <person name="Henrissat B."/>
            <person name="Howlett B.J."/>
            <person name="Kodira C."/>
            <person name="Kretschmer M."/>
            <person name="Lappartient A."/>
            <person name="Leroch M."/>
            <person name="Levis C."/>
            <person name="Mauceli E."/>
            <person name="Neuveglise C."/>
            <person name="Oeser B."/>
            <person name="Pearson M."/>
            <person name="Poulain J."/>
            <person name="Poussereau N."/>
            <person name="Quesneville H."/>
            <person name="Rascle C."/>
            <person name="Schumacher J."/>
            <person name="Segurens B."/>
            <person name="Sexton A."/>
            <person name="Silva E."/>
            <person name="Sirven C."/>
            <person name="Soanes D.M."/>
            <person name="Talbot N.J."/>
            <person name="Templeton M."/>
            <person name="Yandava C."/>
            <person name="Yarden O."/>
            <person name="Zeng Q."/>
            <person name="Rollins J.A."/>
            <person name="Lebrun M.H."/>
            <person name="Dickman M."/>
        </authorList>
    </citation>
    <scope>NUCLEOTIDE SEQUENCE [LARGE SCALE GENOMIC DNA]</scope>
    <source>
        <strain evidence="2">T4</strain>
    </source>
</reference>
<name>G2XZ80_BOTF4</name>
<dbReference type="Proteomes" id="UP000008177">
    <property type="component" value="Unplaced contigs"/>
</dbReference>
<accession>G2XZ80</accession>
<evidence type="ECO:0000313" key="1">
    <source>
        <dbReference type="EMBL" id="CCD45767.1"/>
    </source>
</evidence>
<dbReference type="InParanoid" id="G2XZ80"/>
<sequence length="33" mass="3722">MPSLTKRPKPYPEVTKISNGQGVEFEIMISDKT</sequence>
<dbReference type="AlphaFoldDB" id="G2XZ80"/>
<proteinExistence type="predicted"/>
<dbReference type="HOGENOM" id="CLU_3384657_0_0_1"/>
<gene>
    <name evidence="1" type="ORF">BofuT4_uP047850.1</name>
</gene>